<keyword evidence="5" id="KW-1185">Reference proteome</keyword>
<evidence type="ECO:0000256" key="2">
    <source>
        <dbReference type="SAM" id="Phobius"/>
    </source>
</evidence>
<dbReference type="OrthoDB" id="9762238at2"/>
<accession>G7UQ10</accession>
<dbReference type="InterPro" id="IPR011836">
    <property type="entry name" value="YhdP"/>
</dbReference>
<dbReference type="HOGENOM" id="CLU_003522_4_0_6"/>
<dbReference type="RefSeq" id="WP_014161067.1">
    <property type="nucleotide sequence ID" value="NC_016147.2"/>
</dbReference>
<dbReference type="PANTHER" id="PTHR38690:SF1">
    <property type="entry name" value="PROTEASE"/>
    <property type="match status" value="1"/>
</dbReference>
<dbReference type="Proteomes" id="UP000005870">
    <property type="component" value="Chromosome"/>
</dbReference>
<feature type="transmembrane region" description="Helical" evidence="2">
    <location>
        <begin position="15"/>
        <end position="38"/>
    </location>
</feature>
<gene>
    <name evidence="4" type="ordered locus">DSC_11250</name>
</gene>
<dbReference type="NCBIfam" id="TIGR02099">
    <property type="entry name" value="YhdP family protein"/>
    <property type="match status" value="1"/>
</dbReference>
<organism evidence="4 5">
    <name type="scientific">Pseudoxanthomonas spadix (strain BD-a59)</name>
    <dbReference type="NCBI Taxonomy" id="1045855"/>
    <lineage>
        <taxon>Bacteria</taxon>
        <taxon>Pseudomonadati</taxon>
        <taxon>Pseudomonadota</taxon>
        <taxon>Gammaproteobacteria</taxon>
        <taxon>Lysobacterales</taxon>
        <taxon>Lysobacteraceae</taxon>
        <taxon>Pseudoxanthomonas</taxon>
    </lineage>
</organism>
<proteinExistence type="predicted"/>
<dbReference type="Pfam" id="PF13116">
    <property type="entry name" value="YhdP"/>
    <property type="match status" value="1"/>
</dbReference>
<dbReference type="PANTHER" id="PTHR38690">
    <property type="entry name" value="PROTEASE-RELATED"/>
    <property type="match status" value="1"/>
</dbReference>
<dbReference type="InterPro" id="IPR025263">
    <property type="entry name" value="YhdP_central"/>
</dbReference>
<feature type="domain" description="YhdP central" evidence="3">
    <location>
        <begin position="9"/>
        <end position="1279"/>
    </location>
</feature>
<feature type="region of interest" description="Disordered" evidence="1">
    <location>
        <begin position="1273"/>
        <end position="1307"/>
    </location>
</feature>
<evidence type="ECO:0000256" key="1">
    <source>
        <dbReference type="SAM" id="MobiDB-lite"/>
    </source>
</evidence>
<dbReference type="KEGG" id="psd:DSC_11250"/>
<feature type="compositionally biased region" description="Basic and acidic residues" evidence="1">
    <location>
        <begin position="1275"/>
        <end position="1286"/>
    </location>
</feature>
<feature type="region of interest" description="Disordered" evidence="1">
    <location>
        <begin position="997"/>
        <end position="1016"/>
    </location>
</feature>
<reference evidence="4 5" key="1">
    <citation type="journal article" date="2012" name="J. Bacteriol.">
        <title>Complete Genome Sequence of the BTEX-Degrading Bacterium Pseudoxanthomonas spadix BD-a59.</title>
        <authorList>
            <person name="Lee S.H."/>
            <person name="Jin H.M."/>
            <person name="Lee H.J."/>
            <person name="Kim J.M."/>
            <person name="Jeon C.O."/>
        </authorList>
    </citation>
    <scope>NUCLEOTIDE SEQUENCE [LARGE SCALE GENOMIC DNA]</scope>
    <source>
        <strain evidence="4 5">BD-a59</strain>
    </source>
</reference>
<keyword evidence="2" id="KW-1133">Transmembrane helix</keyword>
<evidence type="ECO:0000313" key="4">
    <source>
        <dbReference type="EMBL" id="AER56894.1"/>
    </source>
</evidence>
<sequence>MPIAFHHRLRVLRRVAWYALAVALVCVALVLGVVSQLLPLAERHPDRVAAWLSQRAGRPVTFRTLKTEWTRRGPLLRLDGLQVGGSGAGQGVQIGQGEVLVALYSGLLPGRAFTELRLRNIALEAVRAEDGSWTIRGFPGQHRPDPLQSLDGLGELQVVDGRLRVLAPSLGWDLQLPSIDLRLRVQGPQVRAGARLRGSRQGGKPIGIAARFDRHSGDGRAYLQGEGITLAHWQALSGLAGMQLRGGRGDVQAWVQLKGHRVQQVQAELALKQVQLATRDGSGTVAFAEISGQGRFQKQPEQWRLDVPRLRLGPKGGSGGVDGVSLIGGARSALVADRIEVAPLLQALAMSDQLKPGLRTWLRQARPQAVLRQVQVAGSVRGPLWLAAQVQDAGFAPVGQAPGLSGLAGRLTGDAQGVALVLDEAAPFRFDWPAGFGVVHAASLRGTLAGWREGAGWKFGTPALRVVGPDFGLDVRGDVWFQNDSSRPWLNLAAEVHDTPLAAARGFWVRHRMSRAALGWLNMALQGGTLRNGTGLVAGDLDHWPFLHNQGLFDASADIEGGRIRFQADWPDMQGVDAHVRFVNNGFQLSGKGQLGQVPVSRIEAGIADWHQTVLKVDAAGGDDAGGLLSLVRNSPLQQRYGSAIKGLSASGPATVDYRMQLPLRAGSGVERQIGGQVALDGARLTDRTWDLDFSQVRGAASFSDGGFQAPALSVNTGGQPGQLALRAGTSTQDPAHVFEAQLQAPLTSDELLQRVPEIGWLKAYLHGRSPWTVKVGVGAPAQAGADPPVRISAASNLVGTTLSLPAPLAKSASQALPASVDVQLPLDRGQVDVGFGKLMALRMQQRGGNTGVRVEMGRSSIAQPVPDSGLSAGGTATSLDAAGWIAVARASGSAPADTPLVKAAAAAAALTNPQAVVDPVPAAASQPLKLRGIDITAQKLLLIGGAFPATRVQVVPAPQALEVKLDGAALSGSVHVPEDENAPVRGRLARLHWVSAAPPPTADTGSTPAADDLDPSALPSLALDVDDLRFGQARLGQTTLRTRKLPSGLRVEALRMRSPQQKLDINGDWTGRGRSARTHLVAKVDSQDLGALMDGLGFTGRVRGGTGKVELDLAWPSSPADFSLGGLDGSARLSAHNGALLEVEPGAGRVLGLFSLTQLPRRLMLDFRDFFSKGFAFNRIEGDVAFNDGRARTDNTVIEGPAAQILIGGSTDLGKQTFDQTIHVLPRSGNLLTMVGAFTGGPVGAAVGAAANAMLGKPLGEIGAKTYHVTGPWKDPKVDVTEHEGPATPATKPVQMPAPVTPAQPR</sequence>
<dbReference type="STRING" id="1045855.DSC_11250"/>
<keyword evidence="2" id="KW-0812">Transmembrane</keyword>
<dbReference type="EMBL" id="CP003093">
    <property type="protein sequence ID" value="AER56894.1"/>
    <property type="molecule type" value="Genomic_DNA"/>
</dbReference>
<keyword evidence="2" id="KW-0472">Membrane</keyword>
<evidence type="ECO:0000313" key="5">
    <source>
        <dbReference type="Proteomes" id="UP000005870"/>
    </source>
</evidence>
<protein>
    <recommendedName>
        <fullName evidence="3">YhdP central domain-containing protein</fullName>
    </recommendedName>
</protein>
<name>G7UQ10_PSEUP</name>
<dbReference type="eggNOG" id="COG3164">
    <property type="taxonomic scope" value="Bacteria"/>
</dbReference>
<evidence type="ECO:0000259" key="3">
    <source>
        <dbReference type="Pfam" id="PF13116"/>
    </source>
</evidence>